<gene>
    <name evidence="2" type="primary">ga08852</name>
    <name evidence="2" type="ORF">PR202_ga08852</name>
</gene>
<evidence type="ECO:0000313" key="2">
    <source>
        <dbReference type="EMBL" id="GJM92380.1"/>
    </source>
</evidence>
<dbReference type="EMBL" id="BQKI01000004">
    <property type="protein sequence ID" value="GJM92380.1"/>
    <property type="molecule type" value="Genomic_DNA"/>
</dbReference>
<keyword evidence="1" id="KW-0464">Manganese</keyword>
<reference evidence="2" key="1">
    <citation type="journal article" date="2018" name="DNA Res.">
        <title>Multiple hybrid de novo genome assembly of finger millet, an orphan allotetraploid crop.</title>
        <authorList>
            <person name="Hatakeyama M."/>
            <person name="Aluri S."/>
            <person name="Balachadran M.T."/>
            <person name="Sivarajan S.R."/>
            <person name="Patrignani A."/>
            <person name="Gruter S."/>
            <person name="Poveda L."/>
            <person name="Shimizu-Inatsugi R."/>
            <person name="Baeten J."/>
            <person name="Francoijs K.J."/>
            <person name="Nataraja K.N."/>
            <person name="Reddy Y.A.N."/>
            <person name="Phadnis S."/>
            <person name="Ravikumar R.L."/>
            <person name="Schlapbach R."/>
            <person name="Sreeman S.M."/>
            <person name="Shimizu K.K."/>
        </authorList>
    </citation>
    <scope>NUCLEOTIDE SEQUENCE</scope>
</reference>
<keyword evidence="3" id="KW-1185">Reference proteome</keyword>
<comment type="caution">
    <text evidence="2">The sequence shown here is derived from an EMBL/GenBank/DDBJ whole genome shotgun (WGS) entry which is preliminary data.</text>
</comment>
<accession>A0AAV5C3C4</accession>
<proteinExistence type="predicted"/>
<reference evidence="2" key="2">
    <citation type="submission" date="2021-12" db="EMBL/GenBank/DDBJ databases">
        <title>Resequencing data analysis of finger millet.</title>
        <authorList>
            <person name="Hatakeyama M."/>
            <person name="Aluri S."/>
            <person name="Balachadran M.T."/>
            <person name="Sivarajan S.R."/>
            <person name="Poveda L."/>
            <person name="Shimizu-Inatsugi R."/>
            <person name="Schlapbach R."/>
            <person name="Sreeman S.M."/>
            <person name="Shimizu K.K."/>
        </authorList>
    </citation>
    <scope>NUCLEOTIDE SEQUENCE</scope>
</reference>
<protein>
    <submittedName>
        <fullName evidence="2">Uncharacterized protein</fullName>
    </submittedName>
</protein>
<evidence type="ECO:0000256" key="1">
    <source>
        <dbReference type="ARBA" id="ARBA00023211"/>
    </source>
</evidence>
<evidence type="ECO:0000313" key="3">
    <source>
        <dbReference type="Proteomes" id="UP001054889"/>
    </source>
</evidence>
<dbReference type="Proteomes" id="UP001054889">
    <property type="component" value="Unassembled WGS sequence"/>
</dbReference>
<dbReference type="AlphaFoldDB" id="A0AAV5C3C4"/>
<dbReference type="Gene3D" id="3.90.550.10">
    <property type="entry name" value="Spore Coat Polysaccharide Biosynthesis Protein SpsA, Chain A"/>
    <property type="match status" value="2"/>
</dbReference>
<sequence length="362" mass="41451">MGSLEAREDTAKRRTQKSKSFKEVEKYDVFVLEKTSGCKFRLWSKILMLVDMLSRLVNGWIWDKRSSDPRYVASSDVQWEDVYKAVKNVNVGEKKLKVGLLNFNRTEFGSWTQMLPESEFSIIRLEHANESITWQTLLVKRDVARLHLQLSAAKVAVASRGGNSAVHVLFVTDCFPVPNLFACKNLVKREGNAWLYKPDLKVLQEKLRLPVGSCELAVPLNAKAAQSIRQAGSTRDLVILVDDTISDHHRKGLESAGWKVRIIQRIRNPKAERDAYNEWNYSKNIDFLFTMPEITATGNNATLFNSGVMIIEPSNCTFQLLMEHINEITSYNGGDQGYLNEIFTWWHRIPKHMNFLKHFLGG</sequence>
<name>A0AAV5C3C4_ELECO</name>
<dbReference type="InterPro" id="IPR029044">
    <property type="entry name" value="Nucleotide-diphossugar_trans"/>
</dbReference>
<dbReference type="PANTHER" id="PTHR11183">
    <property type="entry name" value="GLYCOGENIN SUBFAMILY MEMBER"/>
    <property type="match status" value="1"/>
</dbReference>
<dbReference type="SUPFAM" id="SSF53448">
    <property type="entry name" value="Nucleotide-diphospho-sugar transferases"/>
    <property type="match status" value="1"/>
</dbReference>
<organism evidence="2 3">
    <name type="scientific">Eleusine coracana subsp. coracana</name>
    <dbReference type="NCBI Taxonomy" id="191504"/>
    <lineage>
        <taxon>Eukaryota</taxon>
        <taxon>Viridiplantae</taxon>
        <taxon>Streptophyta</taxon>
        <taxon>Embryophyta</taxon>
        <taxon>Tracheophyta</taxon>
        <taxon>Spermatophyta</taxon>
        <taxon>Magnoliopsida</taxon>
        <taxon>Liliopsida</taxon>
        <taxon>Poales</taxon>
        <taxon>Poaceae</taxon>
        <taxon>PACMAD clade</taxon>
        <taxon>Chloridoideae</taxon>
        <taxon>Cynodonteae</taxon>
        <taxon>Eleusininae</taxon>
        <taxon>Eleusine</taxon>
    </lineage>
</organism>
<dbReference type="InterPro" id="IPR050587">
    <property type="entry name" value="GNT1/Glycosyltrans_8"/>
</dbReference>